<dbReference type="Pfam" id="PF01636">
    <property type="entry name" value="APH"/>
    <property type="match status" value="1"/>
</dbReference>
<dbReference type="SUPFAM" id="SSF56112">
    <property type="entry name" value="Protein kinase-like (PK-like)"/>
    <property type="match status" value="1"/>
</dbReference>
<evidence type="ECO:0000313" key="3">
    <source>
        <dbReference type="Proteomes" id="UP001589818"/>
    </source>
</evidence>
<name>A0ABV6J563_9BACL</name>
<keyword evidence="2" id="KW-0808">Transferase</keyword>
<evidence type="ECO:0000313" key="2">
    <source>
        <dbReference type="EMBL" id="MFC0390055.1"/>
    </source>
</evidence>
<proteinExistence type="predicted"/>
<dbReference type="EC" id="2.7.1.-" evidence="2"/>
<dbReference type="GO" id="GO:0016740">
    <property type="term" value="F:transferase activity"/>
    <property type="evidence" value="ECO:0007669"/>
    <property type="project" value="UniProtKB-KW"/>
</dbReference>
<accession>A0ABV6J563</accession>
<evidence type="ECO:0000259" key="1">
    <source>
        <dbReference type="Pfam" id="PF01636"/>
    </source>
</evidence>
<comment type="caution">
    <text evidence="2">The sequence shown here is derived from an EMBL/GenBank/DDBJ whole genome shotgun (WGS) entry which is preliminary data.</text>
</comment>
<keyword evidence="3" id="KW-1185">Reference proteome</keyword>
<feature type="domain" description="Aminoglycoside phosphotransferase" evidence="1">
    <location>
        <begin position="26"/>
        <end position="233"/>
    </location>
</feature>
<reference evidence="2 3" key="1">
    <citation type="submission" date="2024-09" db="EMBL/GenBank/DDBJ databases">
        <authorList>
            <person name="Sun Q."/>
            <person name="Mori K."/>
        </authorList>
    </citation>
    <scope>NUCLEOTIDE SEQUENCE [LARGE SCALE GENOMIC DNA]</scope>
    <source>
        <strain evidence="2 3">CCM 4839</strain>
    </source>
</reference>
<protein>
    <submittedName>
        <fullName evidence="2">Aminoglycoside phosphotransferase family protein</fullName>
        <ecNumber evidence="2">2.7.1.-</ecNumber>
    </submittedName>
</protein>
<dbReference type="EMBL" id="JBHLVF010000006">
    <property type="protein sequence ID" value="MFC0390055.1"/>
    <property type="molecule type" value="Genomic_DNA"/>
</dbReference>
<dbReference type="Gene3D" id="3.90.1200.10">
    <property type="match status" value="1"/>
</dbReference>
<organism evidence="2 3">
    <name type="scientific">Paenibacillus mendelii</name>
    <dbReference type="NCBI Taxonomy" id="206163"/>
    <lineage>
        <taxon>Bacteria</taxon>
        <taxon>Bacillati</taxon>
        <taxon>Bacillota</taxon>
        <taxon>Bacilli</taxon>
        <taxon>Bacillales</taxon>
        <taxon>Paenibacillaceae</taxon>
        <taxon>Paenibacillus</taxon>
    </lineage>
</organism>
<dbReference type="InterPro" id="IPR002575">
    <property type="entry name" value="Aminoglycoside_PTrfase"/>
</dbReference>
<dbReference type="Proteomes" id="UP001589818">
    <property type="component" value="Unassembled WGS sequence"/>
</dbReference>
<gene>
    <name evidence="2" type="ORF">ACFFJ8_01570</name>
</gene>
<dbReference type="RefSeq" id="WP_204820755.1">
    <property type="nucleotide sequence ID" value="NZ_JANHOF010000020.1"/>
</dbReference>
<dbReference type="InterPro" id="IPR011009">
    <property type="entry name" value="Kinase-like_dom_sf"/>
</dbReference>
<sequence>MESLSEMVWIEKTSFIDKLLEQELTISNLPAGLEADVWKLSSNTDSAVLKIWSKDSNPDVHYQYHMLAALRDKGVSVSSAYGWGYMPANHKALVTSYDGSPLTNVTDQHAKDFADLLLQLHQVTLYELDPVLQRKYDFIPYFFPRLEEHPDIQTELLQLVNDADLQQDKVIHGDLNLGNILVTQGKYIIIDWTNVQLGDARYDLAWMSFLIRINNGEELASILLHAYLSKSDFQIEEVRRFEAIACLRLLLLHRIADLPKNENAIERLNDFIMKNKYLNNNFVLV</sequence>